<dbReference type="Proteomes" id="UP001516472">
    <property type="component" value="Unassembled WGS sequence"/>
</dbReference>
<sequence length="825" mass="90197">MVTFVFPGQGAQKKGMGKVLFDAFPEQVRIADEVLGYSIRTLCELDPERQLAQTQFTQPALYVVGALAWMKRQAEGARAPDFVAGHSLGEYNALLVAGVFDFATGLRLVKRRGELMSQANGGAMAAVIGLDETAIRGVLSDARLTTLDVANLNTPSQTVIAGPREDIIKAQEAFDKRGGRYVVLNVSAPFHSRYMRPAQEAFSEFLQGFTFKDPSIPVIANTTARPYVPGSVRANLSEQLRSPVRWCETVRYLLARGVSRFDEVGESEVLTKMVGQIQKEAGPLELRAELASPVAVPSVRAAQEPVVAGRPAPASVRLESVRDVAAPARPLAEATPVRELAPAVRATEPAAPARPRSDGGRAHAASTPASEAMLVRPDNLGSEAFRREYQVRYAYYAGSMYRGIASEELVARMARAGLLAFYGTAGLSPERVERAITDIRASVGPGLTFGMNLLSTGHESELVELFLRHGVDVIEASAYVQLTPALVKYRLAGLSRRPDGSIAARNRLIAKVSRPEVAEGFFAPAPERLVKKLLERGEVTAEQADLARHVPLADDVCVEADSGGHTDQGVAYVLMPAMLRLRDAMAAKHGYKQVVRVGAAGGIGTPEAAAAALMLGADFLVTGSINQCTVEAGHSDAVKDLLEKINVQDTDYAPAGDMFEMGARVQVLKKGVFFPARANRLYDLYRNFNSLDELDEATRRTLQEKYFKRSFEAVFEEVRQYKSAAEVEKAERDPKYKMRLIFKWYFAYTNRLAFKGERENQVDFQVHCGSALGAFNQWVKGTPLEGWRARHVDELAEKLMTDTAHLLGQRMRAMMGHPPLLRATG</sequence>
<accession>A0ABR9PVQ5</accession>
<comment type="caution">
    <text evidence="7">The sequence shown here is derived from an EMBL/GenBank/DDBJ whole genome shotgun (WGS) entry which is preliminary data.</text>
</comment>
<dbReference type="SUPFAM" id="SSF51395">
    <property type="entry name" value="FMN-linked oxidoreductases"/>
    <property type="match status" value="1"/>
</dbReference>
<dbReference type="SUPFAM" id="SSF52151">
    <property type="entry name" value="FabD/lysophospholipase-like"/>
    <property type="match status" value="1"/>
</dbReference>
<proteinExistence type="predicted"/>
<dbReference type="EC" id="2.3.1.39" evidence="1"/>
<evidence type="ECO:0000313" key="8">
    <source>
        <dbReference type="Proteomes" id="UP001516472"/>
    </source>
</evidence>
<dbReference type="Gene3D" id="3.40.366.10">
    <property type="entry name" value="Malonyl-Coenzyme A Acyl Carrier Protein, domain 2"/>
    <property type="match status" value="1"/>
</dbReference>
<dbReference type="NCBIfam" id="TIGR00128">
    <property type="entry name" value="fabD"/>
    <property type="match status" value="1"/>
</dbReference>
<evidence type="ECO:0000256" key="4">
    <source>
        <dbReference type="ARBA" id="ARBA00048462"/>
    </source>
</evidence>
<dbReference type="CDD" id="cd04742">
    <property type="entry name" value="NPD_FabD"/>
    <property type="match status" value="1"/>
</dbReference>
<dbReference type="InterPro" id="IPR014043">
    <property type="entry name" value="Acyl_transferase_dom"/>
</dbReference>
<keyword evidence="3 7" id="KW-0012">Acyltransferase</keyword>
<evidence type="ECO:0000259" key="6">
    <source>
        <dbReference type="SMART" id="SM00827"/>
    </source>
</evidence>
<keyword evidence="2 7" id="KW-0808">Transferase</keyword>
<feature type="region of interest" description="Disordered" evidence="5">
    <location>
        <begin position="336"/>
        <end position="373"/>
    </location>
</feature>
<dbReference type="SMART" id="SM00827">
    <property type="entry name" value="PKS_AT"/>
    <property type="match status" value="1"/>
</dbReference>
<name>A0ABR9PVQ5_9BACT</name>
<evidence type="ECO:0000256" key="5">
    <source>
        <dbReference type="SAM" id="MobiDB-lite"/>
    </source>
</evidence>
<evidence type="ECO:0000256" key="2">
    <source>
        <dbReference type="ARBA" id="ARBA00022679"/>
    </source>
</evidence>
<dbReference type="InterPro" id="IPR016036">
    <property type="entry name" value="Malonyl_transacylase_ACP-bd"/>
</dbReference>
<dbReference type="PANTHER" id="PTHR42681">
    <property type="entry name" value="MALONYL-COA-ACYL CARRIER PROTEIN TRANSACYLASE, MITOCHONDRIAL"/>
    <property type="match status" value="1"/>
</dbReference>
<dbReference type="Pfam" id="PF03060">
    <property type="entry name" value="NMO"/>
    <property type="match status" value="1"/>
</dbReference>
<keyword evidence="8" id="KW-1185">Reference proteome</keyword>
<dbReference type="Pfam" id="PF00698">
    <property type="entry name" value="Acyl_transf_1"/>
    <property type="match status" value="1"/>
</dbReference>
<organism evidence="7 8">
    <name type="scientific">Corallococcus soli</name>
    <dbReference type="NCBI Taxonomy" id="2710757"/>
    <lineage>
        <taxon>Bacteria</taxon>
        <taxon>Pseudomonadati</taxon>
        <taxon>Myxococcota</taxon>
        <taxon>Myxococcia</taxon>
        <taxon>Myxococcales</taxon>
        <taxon>Cystobacterineae</taxon>
        <taxon>Myxococcaceae</taxon>
        <taxon>Corallococcus</taxon>
    </lineage>
</organism>
<reference evidence="7 8" key="1">
    <citation type="submission" date="2020-02" db="EMBL/GenBank/DDBJ databases">
        <authorList>
            <person name="Babadi Z.K."/>
            <person name="Risdian C."/>
            <person name="Ebrahimipour G.H."/>
            <person name="Wink J."/>
        </authorList>
    </citation>
    <scope>NUCLEOTIDE SEQUENCE [LARGE SCALE GENOMIC DNA]</scope>
    <source>
        <strain evidence="7 8">ZKHCc1 1396</strain>
    </source>
</reference>
<evidence type="ECO:0000256" key="1">
    <source>
        <dbReference type="ARBA" id="ARBA00013258"/>
    </source>
</evidence>
<dbReference type="InterPro" id="IPR001227">
    <property type="entry name" value="Ac_transferase_dom_sf"/>
</dbReference>
<dbReference type="PANTHER" id="PTHR42681:SF1">
    <property type="entry name" value="MALONYL-COA-ACYL CARRIER PROTEIN TRANSACYLASE, MITOCHONDRIAL"/>
    <property type="match status" value="1"/>
</dbReference>
<gene>
    <name evidence="7" type="primary">fabD</name>
    <name evidence="7" type="ORF">G4177_27230</name>
</gene>
<dbReference type="InterPro" id="IPR050858">
    <property type="entry name" value="Mal-CoA-ACP_Trans/PKS_FabD"/>
</dbReference>
<dbReference type="InterPro" id="IPR004410">
    <property type="entry name" value="Malonyl_CoA-ACP_transAc_FabD"/>
</dbReference>
<dbReference type="InterPro" id="IPR013785">
    <property type="entry name" value="Aldolase_TIM"/>
</dbReference>
<dbReference type="NCBIfam" id="TIGR02814">
    <property type="entry name" value="pfaD_fam"/>
    <property type="match status" value="1"/>
</dbReference>
<dbReference type="InterPro" id="IPR014179">
    <property type="entry name" value="PfaD-like_TIM-barrel"/>
</dbReference>
<comment type="catalytic activity">
    <reaction evidence="4">
        <text>holo-[ACP] + malonyl-CoA = malonyl-[ACP] + CoA</text>
        <dbReference type="Rhea" id="RHEA:41792"/>
        <dbReference type="Rhea" id="RHEA-COMP:9623"/>
        <dbReference type="Rhea" id="RHEA-COMP:9685"/>
        <dbReference type="ChEBI" id="CHEBI:57287"/>
        <dbReference type="ChEBI" id="CHEBI:57384"/>
        <dbReference type="ChEBI" id="CHEBI:64479"/>
        <dbReference type="ChEBI" id="CHEBI:78449"/>
        <dbReference type="EC" id="2.3.1.39"/>
    </reaction>
</comment>
<dbReference type="Gene3D" id="3.20.20.70">
    <property type="entry name" value="Aldolase class I"/>
    <property type="match status" value="1"/>
</dbReference>
<evidence type="ECO:0000256" key="3">
    <source>
        <dbReference type="ARBA" id="ARBA00023315"/>
    </source>
</evidence>
<feature type="compositionally biased region" description="Low complexity" evidence="5">
    <location>
        <begin position="341"/>
        <end position="354"/>
    </location>
</feature>
<protein>
    <recommendedName>
        <fullName evidence="1">[acyl-carrier-protein] S-malonyltransferase</fullName>
        <ecNumber evidence="1">2.3.1.39</ecNumber>
    </recommendedName>
</protein>
<dbReference type="InterPro" id="IPR049489">
    <property type="entry name" value="FabD-like_helical_ins"/>
</dbReference>
<dbReference type="EMBL" id="JAAIYO010000010">
    <property type="protein sequence ID" value="MBE4751867.1"/>
    <property type="molecule type" value="Genomic_DNA"/>
</dbReference>
<dbReference type="Gene3D" id="3.30.70.250">
    <property type="entry name" value="Malonyl-CoA ACP transacylase, ACP-binding"/>
    <property type="match status" value="1"/>
</dbReference>
<dbReference type="InterPro" id="IPR016035">
    <property type="entry name" value="Acyl_Trfase/lysoPLipase"/>
</dbReference>
<feature type="domain" description="Malonyl-CoA:ACP transacylase (MAT)" evidence="6">
    <location>
        <begin position="5"/>
        <end position="303"/>
    </location>
</feature>
<dbReference type="GO" id="GO:0004314">
    <property type="term" value="F:[acyl-carrier-protein] S-malonyltransferase activity"/>
    <property type="evidence" value="ECO:0007669"/>
    <property type="project" value="UniProtKB-EC"/>
</dbReference>
<dbReference type="RefSeq" id="WP_193429076.1">
    <property type="nucleotide sequence ID" value="NZ_CBCSIP010000029.1"/>
</dbReference>
<dbReference type="Pfam" id="PF21607">
    <property type="entry name" value="FabD_helical_ins"/>
    <property type="match status" value="1"/>
</dbReference>
<dbReference type="SUPFAM" id="SSF55048">
    <property type="entry name" value="Probable ACP-binding domain of malonyl-CoA ACP transacylase"/>
    <property type="match status" value="1"/>
</dbReference>
<evidence type="ECO:0000313" key="7">
    <source>
        <dbReference type="EMBL" id="MBE4751867.1"/>
    </source>
</evidence>